<evidence type="ECO:0000313" key="4">
    <source>
        <dbReference type="Proteomes" id="UP000007350"/>
    </source>
</evidence>
<accession>K2M140</accession>
<organism evidence="3 4">
    <name type="scientific">Trypanosoma cruzi marinkellei</name>
    <dbReference type="NCBI Taxonomy" id="85056"/>
    <lineage>
        <taxon>Eukaryota</taxon>
        <taxon>Discoba</taxon>
        <taxon>Euglenozoa</taxon>
        <taxon>Kinetoplastea</taxon>
        <taxon>Metakinetoplastina</taxon>
        <taxon>Trypanosomatida</taxon>
        <taxon>Trypanosomatidae</taxon>
        <taxon>Trypanosoma</taxon>
        <taxon>Schizotrypanum</taxon>
    </lineage>
</organism>
<feature type="transmembrane region" description="Helical" evidence="2">
    <location>
        <begin position="214"/>
        <end position="232"/>
    </location>
</feature>
<comment type="caution">
    <text evidence="3">The sequence shown here is derived from an EMBL/GenBank/DDBJ whole genome shotgun (WGS) entry which is preliminary data.</text>
</comment>
<feature type="compositionally biased region" description="Basic and acidic residues" evidence="1">
    <location>
        <begin position="74"/>
        <end position="85"/>
    </location>
</feature>
<name>K2M140_TRYCR</name>
<keyword evidence="4" id="KW-1185">Reference proteome</keyword>
<sequence>AGSSINGRSAADENVVLTWYQPFKDDCVRGNTNGGNLDESAFNSCMRAAMKEVCGNYYNETPEESRDPAAVEICEKYTGDPEKAVESLTPQTKPSHGVEESVAAPTLDTPKGDAAGMESSPEVPAGDPPAKPTERPQSTSPATDTANNEAEKSREVVVPKNAPESNATGKREKENESKISNTNETTLKAEAMKNITTIGDSDGSTAASHTTFPLLLPLLVVVACAAAAAVVAA</sequence>
<dbReference type="OrthoDB" id="10455872at2759"/>
<gene>
    <name evidence="3" type="ORF">MOQ_007627</name>
</gene>
<keyword evidence="2" id="KW-0472">Membrane</keyword>
<feature type="non-terminal residue" evidence="3">
    <location>
        <position position="1"/>
    </location>
</feature>
<evidence type="ECO:0000256" key="2">
    <source>
        <dbReference type="SAM" id="Phobius"/>
    </source>
</evidence>
<dbReference type="Proteomes" id="UP000007350">
    <property type="component" value="Unassembled WGS sequence"/>
</dbReference>
<dbReference type="EMBL" id="AHKC01015397">
    <property type="protein sequence ID" value="EKF28618.1"/>
    <property type="molecule type" value="Genomic_DNA"/>
</dbReference>
<keyword evidence="2" id="KW-1133">Transmembrane helix</keyword>
<keyword evidence="2" id="KW-0812">Transmembrane</keyword>
<feature type="compositionally biased region" description="Polar residues" evidence="1">
    <location>
        <begin position="135"/>
        <end position="148"/>
    </location>
</feature>
<protein>
    <submittedName>
        <fullName evidence="3">Mucin-associated surface protein (MASP), putative</fullName>
    </submittedName>
</protein>
<reference evidence="3 4" key="1">
    <citation type="journal article" date="2012" name="BMC Genomics">
        <title>Comparative genomic analysis of human infective Trypanosoma cruzi lineages with the bat-restricted subspecies T. cruzi marinkellei.</title>
        <authorList>
            <person name="Franzen O."/>
            <person name="Talavera-Lopez C."/>
            <person name="Ochaya S."/>
            <person name="Butler C.E."/>
            <person name="Messenger L.A."/>
            <person name="Lewis M.D."/>
            <person name="Llewellyn M.S."/>
            <person name="Marinkelle C.J."/>
            <person name="Tyler K.M."/>
            <person name="Miles M.A."/>
            <person name="Andersson B."/>
        </authorList>
    </citation>
    <scope>NUCLEOTIDE SEQUENCE [LARGE SCALE GENOMIC DNA]</scope>
    <source>
        <strain evidence="3 4">B7</strain>
    </source>
</reference>
<evidence type="ECO:0000313" key="3">
    <source>
        <dbReference type="EMBL" id="EKF28618.1"/>
    </source>
</evidence>
<proteinExistence type="predicted"/>
<feature type="region of interest" description="Disordered" evidence="1">
    <location>
        <begin position="74"/>
        <end position="180"/>
    </location>
</feature>
<evidence type="ECO:0000256" key="1">
    <source>
        <dbReference type="SAM" id="MobiDB-lite"/>
    </source>
</evidence>
<dbReference type="AlphaFoldDB" id="K2M140"/>